<feature type="compositionally biased region" description="Acidic residues" evidence="1">
    <location>
        <begin position="20"/>
        <end position="38"/>
    </location>
</feature>
<dbReference type="Proteomes" id="UP000803844">
    <property type="component" value="Unassembled WGS sequence"/>
</dbReference>
<dbReference type="GeneID" id="63842807"/>
<proteinExistence type="predicted"/>
<feature type="compositionally biased region" description="Acidic residues" evidence="1">
    <location>
        <begin position="94"/>
        <end position="111"/>
    </location>
</feature>
<evidence type="ECO:0000256" key="1">
    <source>
        <dbReference type="SAM" id="MobiDB-lite"/>
    </source>
</evidence>
<organism evidence="2 3">
    <name type="scientific">Cryphonectria parasitica (strain ATCC 38755 / EP155)</name>
    <dbReference type="NCBI Taxonomy" id="660469"/>
    <lineage>
        <taxon>Eukaryota</taxon>
        <taxon>Fungi</taxon>
        <taxon>Dikarya</taxon>
        <taxon>Ascomycota</taxon>
        <taxon>Pezizomycotina</taxon>
        <taxon>Sordariomycetes</taxon>
        <taxon>Sordariomycetidae</taxon>
        <taxon>Diaporthales</taxon>
        <taxon>Cryphonectriaceae</taxon>
        <taxon>Cryphonectria-Endothia species complex</taxon>
        <taxon>Cryphonectria</taxon>
    </lineage>
</organism>
<gene>
    <name evidence="2" type="ORF">M406DRAFT_73961</name>
</gene>
<feature type="region of interest" description="Disordered" evidence="1">
    <location>
        <begin position="1"/>
        <end position="128"/>
    </location>
</feature>
<evidence type="ECO:0000313" key="2">
    <source>
        <dbReference type="EMBL" id="KAF3763343.1"/>
    </source>
</evidence>
<comment type="caution">
    <text evidence="2">The sequence shown here is derived from an EMBL/GenBank/DDBJ whole genome shotgun (WGS) entry which is preliminary data.</text>
</comment>
<dbReference type="AlphaFoldDB" id="A0A9P4XYP8"/>
<protein>
    <submittedName>
        <fullName evidence="2">Uncharacterized protein</fullName>
    </submittedName>
</protein>
<keyword evidence="3" id="KW-1185">Reference proteome</keyword>
<reference evidence="2" key="1">
    <citation type="journal article" date="2020" name="Phytopathology">
        <title>Genome sequence of the chestnut blight fungus Cryphonectria parasitica EP155: A fundamental resource for an archetypical invasive plant pathogen.</title>
        <authorList>
            <person name="Crouch J.A."/>
            <person name="Dawe A."/>
            <person name="Aerts A."/>
            <person name="Barry K."/>
            <person name="Churchill A.C.L."/>
            <person name="Grimwood J."/>
            <person name="Hillman B."/>
            <person name="Milgroom M.G."/>
            <person name="Pangilinan J."/>
            <person name="Smith M."/>
            <person name="Salamov A."/>
            <person name="Schmutz J."/>
            <person name="Yadav J."/>
            <person name="Grigoriev I.V."/>
            <person name="Nuss D."/>
        </authorList>
    </citation>
    <scope>NUCLEOTIDE SEQUENCE</scope>
    <source>
        <strain evidence="2">EP155</strain>
    </source>
</reference>
<sequence length="128" mass="14405">MTSARYFSPAFGKIGNESAAESDTEWTLIDESEGDEDIVSLPRSEHNSSPTSTESAASDQEAGRDDKLRNSLEELMMLAEIMSRTEQALARERDDDDDDDDDEEEEEEEKEEQSSYREEQAGNRDSGK</sequence>
<accession>A0A9P4XYP8</accession>
<feature type="compositionally biased region" description="Basic and acidic residues" evidence="1">
    <location>
        <begin position="112"/>
        <end position="128"/>
    </location>
</feature>
<feature type="compositionally biased region" description="Basic and acidic residues" evidence="1">
    <location>
        <begin position="61"/>
        <end position="72"/>
    </location>
</feature>
<name>A0A9P4XYP8_CRYP1</name>
<dbReference type="RefSeq" id="XP_040774304.1">
    <property type="nucleotide sequence ID" value="XM_040925678.1"/>
</dbReference>
<feature type="compositionally biased region" description="Polar residues" evidence="1">
    <location>
        <begin position="47"/>
        <end position="58"/>
    </location>
</feature>
<dbReference type="EMBL" id="MU032349">
    <property type="protein sequence ID" value="KAF3763343.1"/>
    <property type="molecule type" value="Genomic_DNA"/>
</dbReference>
<evidence type="ECO:0000313" key="3">
    <source>
        <dbReference type="Proteomes" id="UP000803844"/>
    </source>
</evidence>